<keyword evidence="6 10" id="KW-1133">Transmembrane helix</keyword>
<keyword evidence="4 10" id="KW-0812">Transmembrane</keyword>
<sequence length="270" mass="30464">MSIRFSFPPSSLFILDQAQIKPTIPTRQLAKLSISTAFYSVTLHLKFPLVATFTYTIVFRHAVILHNMLLALYSALGAITVARTFKNAWPRRHDAFYTVLVADLFCRGGHIVPGGETLQEFVFIGWTSYMSKFYEFIDTAIILAKGQQASLLHIYHHAGVILVSWALVRFEYPPALILFFPQCWCPCTYVQLFIDLIVCPSYLFVYQDIPVDYARCTDYRKIGDASDAPGSRDAGVNGQSYCSIRTVSCMNKASHTSVVWLGITFILSRT</sequence>
<dbReference type="Proteomes" id="UP000326950">
    <property type="component" value="Unassembled WGS sequence"/>
</dbReference>
<evidence type="ECO:0000313" key="12">
    <source>
        <dbReference type="Proteomes" id="UP000326950"/>
    </source>
</evidence>
<comment type="similarity">
    <text evidence="10">Belongs to the ELO family.</text>
</comment>
<dbReference type="GO" id="GO:0042761">
    <property type="term" value="P:very long-chain fatty acid biosynthetic process"/>
    <property type="evidence" value="ECO:0007669"/>
    <property type="project" value="TreeGrafter"/>
</dbReference>
<gene>
    <name evidence="11" type="ORF">BDV40DRAFT_312537</name>
</gene>
<reference evidence="11 12" key="1">
    <citation type="submission" date="2019-04" db="EMBL/GenBank/DDBJ databases">
        <title>Friends and foes A comparative genomics study of 23 Aspergillus species from section Flavi.</title>
        <authorList>
            <consortium name="DOE Joint Genome Institute"/>
            <person name="Kjaerbolling I."/>
            <person name="Vesth T."/>
            <person name="Frisvad J.C."/>
            <person name="Nybo J.L."/>
            <person name="Theobald S."/>
            <person name="Kildgaard S."/>
            <person name="Isbrandt T."/>
            <person name="Kuo A."/>
            <person name="Sato A."/>
            <person name="Lyhne E.K."/>
            <person name="Kogle M.E."/>
            <person name="Wiebenga A."/>
            <person name="Kun R.S."/>
            <person name="Lubbers R.J."/>
            <person name="Makela M.R."/>
            <person name="Barry K."/>
            <person name="Chovatia M."/>
            <person name="Clum A."/>
            <person name="Daum C."/>
            <person name="Haridas S."/>
            <person name="He G."/>
            <person name="LaButti K."/>
            <person name="Lipzen A."/>
            <person name="Mondo S."/>
            <person name="Riley R."/>
            <person name="Salamov A."/>
            <person name="Simmons B.A."/>
            <person name="Magnuson J.K."/>
            <person name="Henrissat B."/>
            <person name="Mortensen U.H."/>
            <person name="Larsen T.O."/>
            <person name="Devries R.P."/>
            <person name="Grigoriev I.V."/>
            <person name="Machida M."/>
            <person name="Baker S.E."/>
            <person name="Andersen M.R."/>
        </authorList>
    </citation>
    <scope>NUCLEOTIDE SEQUENCE [LARGE SCALE GENOMIC DNA]</scope>
    <source>
        <strain evidence="11 12">CBS 117626</strain>
    </source>
</reference>
<dbReference type="GO" id="GO:0034625">
    <property type="term" value="P:fatty acid elongation, monounsaturated fatty acid"/>
    <property type="evidence" value="ECO:0007669"/>
    <property type="project" value="TreeGrafter"/>
</dbReference>
<keyword evidence="12" id="KW-1185">Reference proteome</keyword>
<evidence type="ECO:0000256" key="8">
    <source>
        <dbReference type="ARBA" id="ARBA00023136"/>
    </source>
</evidence>
<dbReference type="GO" id="GO:0009922">
    <property type="term" value="F:fatty acid elongase activity"/>
    <property type="evidence" value="ECO:0007669"/>
    <property type="project" value="InterPro"/>
</dbReference>
<keyword evidence="7 10" id="KW-0443">Lipid metabolism</keyword>
<organism evidence="11 12">
    <name type="scientific">Aspergillus tamarii</name>
    <dbReference type="NCBI Taxonomy" id="41984"/>
    <lineage>
        <taxon>Eukaryota</taxon>
        <taxon>Fungi</taxon>
        <taxon>Dikarya</taxon>
        <taxon>Ascomycota</taxon>
        <taxon>Pezizomycotina</taxon>
        <taxon>Eurotiomycetes</taxon>
        <taxon>Eurotiomycetidae</taxon>
        <taxon>Eurotiales</taxon>
        <taxon>Aspergillaceae</taxon>
        <taxon>Aspergillus</taxon>
        <taxon>Aspergillus subgen. Circumdati</taxon>
    </lineage>
</organism>
<protein>
    <recommendedName>
        <fullName evidence="10">Elongation of fatty acids protein</fullName>
        <ecNumber evidence="10">2.3.1.-</ecNumber>
    </recommendedName>
</protein>
<proteinExistence type="inferred from homology"/>
<dbReference type="Pfam" id="PF01151">
    <property type="entry name" value="ELO"/>
    <property type="match status" value="1"/>
</dbReference>
<keyword evidence="3 10" id="KW-0808">Transferase</keyword>
<dbReference type="GO" id="GO:0034626">
    <property type="term" value="P:fatty acid elongation, polyunsaturated fatty acid"/>
    <property type="evidence" value="ECO:0007669"/>
    <property type="project" value="TreeGrafter"/>
</dbReference>
<evidence type="ECO:0000256" key="6">
    <source>
        <dbReference type="ARBA" id="ARBA00022989"/>
    </source>
</evidence>
<keyword evidence="9 10" id="KW-0275">Fatty acid biosynthesis</keyword>
<dbReference type="GO" id="GO:0005789">
    <property type="term" value="C:endoplasmic reticulum membrane"/>
    <property type="evidence" value="ECO:0007669"/>
    <property type="project" value="TreeGrafter"/>
</dbReference>
<keyword evidence="8 10" id="KW-0472">Membrane</keyword>
<evidence type="ECO:0000313" key="11">
    <source>
        <dbReference type="EMBL" id="KAE8162262.1"/>
    </source>
</evidence>
<accession>A0A5N6UUE3</accession>
<evidence type="ECO:0000256" key="7">
    <source>
        <dbReference type="ARBA" id="ARBA00023098"/>
    </source>
</evidence>
<evidence type="ECO:0000256" key="4">
    <source>
        <dbReference type="ARBA" id="ARBA00022692"/>
    </source>
</evidence>
<feature type="transmembrane region" description="Helical" evidence="10">
    <location>
        <begin position="37"/>
        <end position="58"/>
    </location>
</feature>
<dbReference type="EC" id="2.3.1.-" evidence="10"/>
<evidence type="ECO:0000256" key="3">
    <source>
        <dbReference type="ARBA" id="ARBA00022679"/>
    </source>
</evidence>
<keyword evidence="2 10" id="KW-0444">Lipid biosynthesis</keyword>
<feature type="transmembrane region" description="Helical" evidence="10">
    <location>
        <begin position="64"/>
        <end position="82"/>
    </location>
</feature>
<dbReference type="GO" id="GO:0019367">
    <property type="term" value="P:fatty acid elongation, saturated fatty acid"/>
    <property type="evidence" value="ECO:0007669"/>
    <property type="project" value="TreeGrafter"/>
</dbReference>
<evidence type="ECO:0000256" key="10">
    <source>
        <dbReference type="RuleBase" id="RU361115"/>
    </source>
</evidence>
<dbReference type="PANTHER" id="PTHR11157">
    <property type="entry name" value="FATTY ACID ACYL TRANSFERASE-RELATED"/>
    <property type="match status" value="1"/>
</dbReference>
<evidence type="ECO:0000256" key="9">
    <source>
        <dbReference type="ARBA" id="ARBA00023160"/>
    </source>
</evidence>
<evidence type="ECO:0000256" key="2">
    <source>
        <dbReference type="ARBA" id="ARBA00022516"/>
    </source>
</evidence>
<dbReference type="InterPro" id="IPR002076">
    <property type="entry name" value="ELO_fam"/>
</dbReference>
<comment type="catalytic activity">
    <reaction evidence="10">
        <text>an acyl-CoA + malonyl-CoA + H(+) = a 3-oxoacyl-CoA + CO2 + CoA</text>
        <dbReference type="Rhea" id="RHEA:50252"/>
        <dbReference type="ChEBI" id="CHEBI:15378"/>
        <dbReference type="ChEBI" id="CHEBI:16526"/>
        <dbReference type="ChEBI" id="CHEBI:57287"/>
        <dbReference type="ChEBI" id="CHEBI:57384"/>
        <dbReference type="ChEBI" id="CHEBI:58342"/>
        <dbReference type="ChEBI" id="CHEBI:90726"/>
    </reaction>
    <physiologicalReaction direction="left-to-right" evidence="10">
        <dbReference type="Rhea" id="RHEA:50253"/>
    </physiologicalReaction>
</comment>
<comment type="caution">
    <text evidence="10">Lacks conserved residue(s) required for the propagation of feature annotation.</text>
</comment>
<evidence type="ECO:0000256" key="5">
    <source>
        <dbReference type="ARBA" id="ARBA00022832"/>
    </source>
</evidence>
<dbReference type="EMBL" id="ML738631">
    <property type="protein sequence ID" value="KAE8162262.1"/>
    <property type="molecule type" value="Genomic_DNA"/>
</dbReference>
<dbReference type="AlphaFoldDB" id="A0A5N6UUE3"/>
<comment type="subcellular location">
    <subcellularLocation>
        <location evidence="1">Membrane</location>
        <topology evidence="1">Multi-pass membrane protein</topology>
    </subcellularLocation>
</comment>
<dbReference type="OrthoDB" id="10259681at2759"/>
<keyword evidence="5 10" id="KW-0276">Fatty acid metabolism</keyword>
<name>A0A5N6UUE3_ASPTM</name>
<dbReference type="GO" id="GO:0030148">
    <property type="term" value="P:sphingolipid biosynthetic process"/>
    <property type="evidence" value="ECO:0007669"/>
    <property type="project" value="TreeGrafter"/>
</dbReference>
<evidence type="ECO:0000256" key="1">
    <source>
        <dbReference type="ARBA" id="ARBA00004141"/>
    </source>
</evidence>
<dbReference type="PANTHER" id="PTHR11157:SF169">
    <property type="entry name" value="ELONGATION OF FATTY ACIDS PROTEIN"/>
    <property type="match status" value="1"/>
</dbReference>